<dbReference type="KEGG" id="eiv:EIN_375960"/>
<dbReference type="SUPFAM" id="SSF48464">
    <property type="entry name" value="ENTH/VHS domain"/>
    <property type="match status" value="1"/>
</dbReference>
<dbReference type="EMBL" id="KB207268">
    <property type="protein sequence ID" value="ELP83461.1"/>
    <property type="molecule type" value="Genomic_DNA"/>
</dbReference>
<dbReference type="VEuPathDB" id="AmoebaDB:EIN_375960"/>
<dbReference type="GeneID" id="14882495"/>
<name>A0A0A1TY78_ENTIV</name>
<gene>
    <name evidence="2" type="ORF">EIN_375960</name>
</gene>
<protein>
    <recommendedName>
        <fullName evidence="4">VHS domain-containing protein</fullName>
    </recommendedName>
</protein>
<sequence length="381" mass="43151">MSQKKTVPLSQIVDYATNEMQPSPNLKTFATLSGIVKSIPDAKMALRIQIVNKMKSYCNGFLHKKEMYYTLCLTDYLVKQAKDFRPQVVNSDFLQLFERAAELDKLKTTGFKPSLVNEKAIKIILTWGQLYPDELCEYTVLRDKYLTGESLPVFGNGEYSPTNELSVEKKNDTIEQKIQSSSAELKECSKLITETIEKDVGSIQIQSLKALYKRAVLLNSQFNTLLVTLSNTSNDVELLQKYTQVENEFTSMLSKLINTVKLPSETSLYRTYTTGHLVEGEDEQETHYKTNNKESSIFNDTTPINPQDVQQLELKRTAKKSEPLKLTILEQPETCDDLTEKCVVQLKADADLSDSGSVNEKNTLLKKRGASKHMPRVSKDV</sequence>
<evidence type="ECO:0008006" key="4">
    <source>
        <dbReference type="Google" id="ProtNLM"/>
    </source>
</evidence>
<evidence type="ECO:0000313" key="3">
    <source>
        <dbReference type="Proteomes" id="UP000014680"/>
    </source>
</evidence>
<dbReference type="Proteomes" id="UP000014680">
    <property type="component" value="Unassembled WGS sequence"/>
</dbReference>
<keyword evidence="3" id="KW-1185">Reference proteome</keyword>
<evidence type="ECO:0000256" key="1">
    <source>
        <dbReference type="SAM" id="MobiDB-lite"/>
    </source>
</evidence>
<organism evidence="2 3">
    <name type="scientific">Entamoeba invadens IP1</name>
    <dbReference type="NCBI Taxonomy" id="370355"/>
    <lineage>
        <taxon>Eukaryota</taxon>
        <taxon>Amoebozoa</taxon>
        <taxon>Evosea</taxon>
        <taxon>Archamoebae</taxon>
        <taxon>Mastigamoebida</taxon>
        <taxon>Entamoebidae</taxon>
        <taxon>Entamoeba</taxon>
    </lineage>
</organism>
<dbReference type="AlphaFoldDB" id="A0A0A1TY78"/>
<reference evidence="2 3" key="1">
    <citation type="submission" date="2012-10" db="EMBL/GenBank/DDBJ databases">
        <authorList>
            <person name="Zafar N."/>
            <person name="Inman J."/>
            <person name="Hall N."/>
            <person name="Lorenzi H."/>
            <person name="Caler E."/>
        </authorList>
    </citation>
    <scope>NUCLEOTIDE SEQUENCE [LARGE SCALE GENOMIC DNA]</scope>
    <source>
        <strain evidence="2 3">IP1</strain>
    </source>
</reference>
<dbReference type="Gene3D" id="1.25.40.90">
    <property type="match status" value="1"/>
</dbReference>
<accession>A0A0A1TY78</accession>
<feature type="region of interest" description="Disordered" evidence="1">
    <location>
        <begin position="353"/>
        <end position="381"/>
    </location>
</feature>
<evidence type="ECO:0000313" key="2">
    <source>
        <dbReference type="EMBL" id="ELP83461.1"/>
    </source>
</evidence>
<feature type="compositionally biased region" description="Basic residues" evidence="1">
    <location>
        <begin position="364"/>
        <end position="381"/>
    </location>
</feature>
<dbReference type="InterPro" id="IPR008942">
    <property type="entry name" value="ENTH_VHS"/>
</dbReference>
<dbReference type="OrthoDB" id="27764at2759"/>
<dbReference type="RefSeq" id="XP_004182807.1">
    <property type="nucleotide sequence ID" value="XM_004182759.1"/>
</dbReference>
<proteinExistence type="predicted"/>
<dbReference type="OMA" id="MMNSDFM"/>